<dbReference type="Pfam" id="PF01582">
    <property type="entry name" value="TIR"/>
    <property type="match status" value="1"/>
</dbReference>
<dbReference type="AlphaFoldDB" id="A0A7N2LHH8"/>
<dbReference type="OMA" id="TRYGFMS"/>
<evidence type="ECO:0000256" key="3">
    <source>
        <dbReference type="ARBA" id="ARBA00023027"/>
    </source>
</evidence>
<accession>A0A7N2LHH8</accession>
<dbReference type="GO" id="GO:0007165">
    <property type="term" value="P:signal transduction"/>
    <property type="evidence" value="ECO:0007669"/>
    <property type="project" value="InterPro"/>
</dbReference>
<evidence type="ECO:0000256" key="2">
    <source>
        <dbReference type="ARBA" id="ARBA00022801"/>
    </source>
</evidence>
<keyword evidence="7" id="KW-1185">Reference proteome</keyword>
<dbReference type="EC" id="3.2.2.6" evidence="1"/>
<dbReference type="SUPFAM" id="SSF52200">
    <property type="entry name" value="Toll/Interleukin receptor TIR domain"/>
    <property type="match status" value="1"/>
</dbReference>
<dbReference type="InParanoid" id="A0A7N2LHH8"/>
<dbReference type="PANTHER" id="PTHR32009:SF39">
    <property type="entry name" value="TIR DOMAIN-CONTAINING PROTEIN"/>
    <property type="match status" value="1"/>
</dbReference>
<organism evidence="6 7">
    <name type="scientific">Quercus lobata</name>
    <name type="common">Valley oak</name>
    <dbReference type="NCBI Taxonomy" id="97700"/>
    <lineage>
        <taxon>Eukaryota</taxon>
        <taxon>Viridiplantae</taxon>
        <taxon>Streptophyta</taxon>
        <taxon>Embryophyta</taxon>
        <taxon>Tracheophyta</taxon>
        <taxon>Spermatophyta</taxon>
        <taxon>Magnoliopsida</taxon>
        <taxon>eudicotyledons</taxon>
        <taxon>Gunneridae</taxon>
        <taxon>Pentapetalae</taxon>
        <taxon>rosids</taxon>
        <taxon>fabids</taxon>
        <taxon>Fagales</taxon>
        <taxon>Fagaceae</taxon>
        <taxon>Quercus</taxon>
    </lineage>
</organism>
<dbReference type="InterPro" id="IPR035897">
    <property type="entry name" value="Toll_tir_struct_dom_sf"/>
</dbReference>
<keyword evidence="3" id="KW-0520">NAD</keyword>
<dbReference type="PROSITE" id="PS50104">
    <property type="entry name" value="TIR"/>
    <property type="match status" value="1"/>
</dbReference>
<sequence length="146" mass="16617">MALLIHEGSFLISSTHQWNYDVFLSFRGEDTRYGFMSHLYQVLCDNGFNTFIDDNLQKGKEISAELLKTIESSMILIIVLSENYASSTWCLDELVKILESLAKHEEKFNGNMGKVQRWRVALNEAGSLSGLHYRDGYVSHESSQAS</sequence>
<dbReference type="GO" id="GO:0061809">
    <property type="term" value="F:NAD+ nucleosidase activity, cyclic ADP-ribose generating"/>
    <property type="evidence" value="ECO:0007669"/>
    <property type="project" value="UniProtKB-EC"/>
</dbReference>
<dbReference type="PANTHER" id="PTHR32009">
    <property type="entry name" value="TMV RESISTANCE PROTEIN N-LIKE"/>
    <property type="match status" value="1"/>
</dbReference>
<dbReference type="SMART" id="SM00255">
    <property type="entry name" value="TIR"/>
    <property type="match status" value="1"/>
</dbReference>
<dbReference type="Gene3D" id="3.40.50.10140">
    <property type="entry name" value="Toll/interleukin-1 receptor homology (TIR) domain"/>
    <property type="match status" value="1"/>
</dbReference>
<name>A0A7N2LHH8_QUELO</name>
<evidence type="ECO:0000256" key="1">
    <source>
        <dbReference type="ARBA" id="ARBA00011982"/>
    </source>
</evidence>
<dbReference type="Proteomes" id="UP000594261">
    <property type="component" value="Chromosome 4"/>
</dbReference>
<dbReference type="EMBL" id="LRBV02000004">
    <property type="status" value="NOT_ANNOTATED_CDS"/>
    <property type="molecule type" value="Genomic_DNA"/>
</dbReference>
<evidence type="ECO:0000259" key="5">
    <source>
        <dbReference type="PROSITE" id="PS50104"/>
    </source>
</evidence>
<proteinExistence type="predicted"/>
<evidence type="ECO:0000313" key="6">
    <source>
        <dbReference type="EnsemblPlants" id="QL04p044920:mrna"/>
    </source>
</evidence>
<dbReference type="EnsemblPlants" id="QL04p044920:mrna">
    <property type="protein sequence ID" value="QL04p044920:mrna"/>
    <property type="gene ID" value="QL04p044920"/>
</dbReference>
<reference evidence="6 7" key="1">
    <citation type="journal article" date="2016" name="G3 (Bethesda)">
        <title>First Draft Assembly and Annotation of the Genome of a California Endemic Oak Quercus lobata Nee (Fagaceae).</title>
        <authorList>
            <person name="Sork V.L."/>
            <person name="Fitz-Gibbon S.T."/>
            <person name="Puiu D."/>
            <person name="Crepeau M."/>
            <person name="Gugger P.F."/>
            <person name="Sherman R."/>
            <person name="Stevens K."/>
            <person name="Langley C.H."/>
            <person name="Pellegrini M."/>
            <person name="Salzberg S.L."/>
        </authorList>
    </citation>
    <scope>NUCLEOTIDE SEQUENCE [LARGE SCALE GENOMIC DNA]</scope>
    <source>
        <strain evidence="6 7">cv. SW786</strain>
    </source>
</reference>
<dbReference type="InterPro" id="IPR000157">
    <property type="entry name" value="TIR_dom"/>
</dbReference>
<keyword evidence="2" id="KW-0378">Hydrolase</keyword>
<evidence type="ECO:0000313" key="7">
    <source>
        <dbReference type="Proteomes" id="UP000594261"/>
    </source>
</evidence>
<feature type="domain" description="TIR" evidence="5">
    <location>
        <begin position="18"/>
        <end position="146"/>
    </location>
</feature>
<evidence type="ECO:0000256" key="4">
    <source>
        <dbReference type="ARBA" id="ARBA00047304"/>
    </source>
</evidence>
<reference evidence="6" key="2">
    <citation type="submission" date="2021-01" db="UniProtKB">
        <authorList>
            <consortium name="EnsemblPlants"/>
        </authorList>
    </citation>
    <scope>IDENTIFICATION</scope>
</reference>
<protein>
    <recommendedName>
        <fullName evidence="1">ADP-ribosyl cyclase/cyclic ADP-ribose hydrolase</fullName>
        <ecNumber evidence="1">3.2.2.6</ecNumber>
    </recommendedName>
</protein>
<comment type="catalytic activity">
    <reaction evidence="4">
        <text>NAD(+) + H2O = ADP-D-ribose + nicotinamide + H(+)</text>
        <dbReference type="Rhea" id="RHEA:16301"/>
        <dbReference type="ChEBI" id="CHEBI:15377"/>
        <dbReference type="ChEBI" id="CHEBI:15378"/>
        <dbReference type="ChEBI" id="CHEBI:17154"/>
        <dbReference type="ChEBI" id="CHEBI:57540"/>
        <dbReference type="ChEBI" id="CHEBI:57967"/>
        <dbReference type="EC" id="3.2.2.6"/>
    </reaction>
    <physiologicalReaction direction="left-to-right" evidence="4">
        <dbReference type="Rhea" id="RHEA:16302"/>
    </physiologicalReaction>
</comment>
<dbReference type="Gramene" id="QL04p044920:mrna">
    <property type="protein sequence ID" value="QL04p044920:mrna"/>
    <property type="gene ID" value="QL04p044920"/>
</dbReference>